<evidence type="ECO:0000256" key="2">
    <source>
        <dbReference type="ARBA" id="ARBA00022692"/>
    </source>
</evidence>
<sequence>MVDWRRFGSRKGAAETSVTSTGSDLQPDFVSEGSLKFALEKSGNDAGISYQEASGAPVEVCSSLGYSVGAVSILFLNFSMMVGTGVFSTPSTILRGTGSPGLALIFWTLGFFISIASLVIYLEYASYFPNRSGSEVVYLEQAFPRPKYFFPLTFAVQTVALSFSASNAIVLSEYLWRVNGHSPTDWEQKGVAIAGYTVAYLLVVFHTRTSLWISNTIGGVKLITLIFIAITGLVVLGGHTRVKDPKANFRDAFHGSGSGGGYGATTALYDIIFSYAGYTNAFNVVNEVRKPVQTLKKSASYALLLVAILYILANVAYLAAVPKATLAAGKQTVASLFFEAVFGSNVKGLNILIALSAFGNIIAVMIGQSRVIRECGRQGVLPWPKFWASTRPFGTPIGPYTVKWGLTMIMILAPPAGDAFNFVVNLSVYPSQAFLLALAVGLYFVRYERKKAGLPRADFRAWDVAIVFSVLVNIYCLVMPWYPPPGGKDAGEFTFWYAAYVVTGIGILVLCVVYYIVWMYVLPHFGKYAVRQEIIVLDDQGTNSHILVKVPLGEVDAWDAAHDPTGRPIGDSENEFQQAVKGDYEAEKSV</sequence>
<feature type="transmembrane region" description="Helical" evidence="5">
    <location>
        <begin position="393"/>
        <end position="413"/>
    </location>
</feature>
<feature type="transmembrane region" description="Helical" evidence="5">
    <location>
        <begin position="212"/>
        <end position="236"/>
    </location>
</feature>
<gene>
    <name evidence="6" type="ORF">L207DRAFT_558488</name>
</gene>
<feature type="transmembrane region" description="Helical" evidence="5">
    <location>
        <begin position="419"/>
        <end position="444"/>
    </location>
</feature>
<keyword evidence="7" id="KW-1185">Reference proteome</keyword>
<dbReference type="InterPro" id="IPR050598">
    <property type="entry name" value="AminoAcid_Transporter"/>
</dbReference>
<name>A0A2J6QZN7_HYAVF</name>
<feature type="transmembrane region" description="Helical" evidence="5">
    <location>
        <begin position="101"/>
        <end position="122"/>
    </location>
</feature>
<evidence type="ECO:0000256" key="1">
    <source>
        <dbReference type="ARBA" id="ARBA00004141"/>
    </source>
</evidence>
<dbReference type="Pfam" id="PF13520">
    <property type="entry name" value="AA_permease_2"/>
    <property type="match status" value="1"/>
</dbReference>
<evidence type="ECO:0000256" key="4">
    <source>
        <dbReference type="ARBA" id="ARBA00023136"/>
    </source>
</evidence>
<dbReference type="STRING" id="1149755.A0A2J6QZN7"/>
<dbReference type="InterPro" id="IPR002293">
    <property type="entry name" value="AA/rel_permease1"/>
</dbReference>
<reference evidence="6 7" key="1">
    <citation type="submission" date="2016-04" db="EMBL/GenBank/DDBJ databases">
        <title>A degradative enzymes factory behind the ericoid mycorrhizal symbiosis.</title>
        <authorList>
            <consortium name="DOE Joint Genome Institute"/>
            <person name="Martino E."/>
            <person name="Morin E."/>
            <person name="Grelet G."/>
            <person name="Kuo A."/>
            <person name="Kohler A."/>
            <person name="Daghino S."/>
            <person name="Barry K."/>
            <person name="Choi C."/>
            <person name="Cichocki N."/>
            <person name="Clum A."/>
            <person name="Copeland A."/>
            <person name="Hainaut M."/>
            <person name="Haridas S."/>
            <person name="Labutti K."/>
            <person name="Lindquist E."/>
            <person name="Lipzen A."/>
            <person name="Khouja H.-R."/>
            <person name="Murat C."/>
            <person name="Ohm R."/>
            <person name="Olson A."/>
            <person name="Spatafora J."/>
            <person name="Veneault-Fourrey C."/>
            <person name="Henrissat B."/>
            <person name="Grigoriev I."/>
            <person name="Martin F."/>
            <person name="Perotto S."/>
        </authorList>
    </citation>
    <scope>NUCLEOTIDE SEQUENCE [LARGE SCALE GENOMIC DNA]</scope>
    <source>
        <strain evidence="6 7">F</strain>
    </source>
</reference>
<comment type="subcellular location">
    <subcellularLocation>
        <location evidence="1">Membrane</location>
        <topology evidence="1">Multi-pass membrane protein</topology>
    </subcellularLocation>
</comment>
<protein>
    <submittedName>
        <fullName evidence="6">Amino acid transporter</fullName>
    </submittedName>
</protein>
<feature type="transmembrane region" description="Helical" evidence="5">
    <location>
        <begin position="351"/>
        <end position="372"/>
    </location>
</feature>
<feature type="transmembrane region" description="Helical" evidence="5">
    <location>
        <begin position="299"/>
        <end position="320"/>
    </location>
</feature>
<feature type="transmembrane region" description="Helical" evidence="5">
    <location>
        <begin position="464"/>
        <end position="483"/>
    </location>
</feature>
<dbReference type="PANTHER" id="PTHR11785">
    <property type="entry name" value="AMINO ACID TRANSPORTER"/>
    <property type="match status" value="1"/>
</dbReference>
<feature type="transmembrane region" description="Helical" evidence="5">
    <location>
        <begin position="190"/>
        <end position="206"/>
    </location>
</feature>
<dbReference type="Gene3D" id="1.20.1740.10">
    <property type="entry name" value="Amino acid/polyamine transporter I"/>
    <property type="match status" value="1"/>
</dbReference>
<dbReference type="EMBL" id="KZ613961">
    <property type="protein sequence ID" value="PMD31723.1"/>
    <property type="molecule type" value="Genomic_DNA"/>
</dbReference>
<keyword evidence="3 5" id="KW-1133">Transmembrane helix</keyword>
<proteinExistence type="predicted"/>
<dbReference type="GO" id="GO:0015179">
    <property type="term" value="F:L-amino acid transmembrane transporter activity"/>
    <property type="evidence" value="ECO:0007669"/>
    <property type="project" value="TreeGrafter"/>
</dbReference>
<dbReference type="Proteomes" id="UP000235786">
    <property type="component" value="Unassembled WGS sequence"/>
</dbReference>
<dbReference type="PANTHER" id="PTHR11785:SF353">
    <property type="entry name" value="METHIONINE TRANSPORTER (EUROFUNG)"/>
    <property type="match status" value="1"/>
</dbReference>
<accession>A0A2J6QZN7</accession>
<evidence type="ECO:0000313" key="6">
    <source>
        <dbReference type="EMBL" id="PMD31723.1"/>
    </source>
</evidence>
<keyword evidence="2 5" id="KW-0812">Transmembrane</keyword>
<evidence type="ECO:0000313" key="7">
    <source>
        <dbReference type="Proteomes" id="UP000235786"/>
    </source>
</evidence>
<feature type="transmembrane region" description="Helical" evidence="5">
    <location>
        <begin position="64"/>
        <end position="89"/>
    </location>
</feature>
<dbReference type="OrthoDB" id="5982228at2759"/>
<feature type="transmembrane region" description="Helical" evidence="5">
    <location>
        <begin position="148"/>
        <end position="170"/>
    </location>
</feature>
<organism evidence="6 7">
    <name type="scientific">Hyaloscypha variabilis (strain UAMH 11265 / GT02V1 / F)</name>
    <name type="common">Meliniomyces variabilis</name>
    <dbReference type="NCBI Taxonomy" id="1149755"/>
    <lineage>
        <taxon>Eukaryota</taxon>
        <taxon>Fungi</taxon>
        <taxon>Dikarya</taxon>
        <taxon>Ascomycota</taxon>
        <taxon>Pezizomycotina</taxon>
        <taxon>Leotiomycetes</taxon>
        <taxon>Helotiales</taxon>
        <taxon>Hyaloscyphaceae</taxon>
        <taxon>Hyaloscypha</taxon>
        <taxon>Hyaloscypha variabilis</taxon>
    </lineage>
</organism>
<dbReference type="AlphaFoldDB" id="A0A2J6QZN7"/>
<keyword evidence="4 5" id="KW-0472">Membrane</keyword>
<evidence type="ECO:0000256" key="3">
    <source>
        <dbReference type="ARBA" id="ARBA00022989"/>
    </source>
</evidence>
<dbReference type="FunFam" id="1.20.1740.10:FF:000025">
    <property type="entry name" value="High-affinity methionine permease"/>
    <property type="match status" value="1"/>
</dbReference>
<dbReference type="GO" id="GO:0016020">
    <property type="term" value="C:membrane"/>
    <property type="evidence" value="ECO:0007669"/>
    <property type="project" value="UniProtKB-SubCell"/>
</dbReference>
<evidence type="ECO:0000256" key="5">
    <source>
        <dbReference type="SAM" id="Phobius"/>
    </source>
</evidence>
<feature type="transmembrane region" description="Helical" evidence="5">
    <location>
        <begin position="495"/>
        <end position="522"/>
    </location>
</feature>